<evidence type="ECO:0000313" key="6">
    <source>
        <dbReference type="EMBL" id="OZI31382.1"/>
    </source>
</evidence>
<evidence type="ECO:0000256" key="1">
    <source>
        <dbReference type="ARBA" id="ARBA00023015"/>
    </source>
</evidence>
<feature type="region of interest" description="Disordered" evidence="4">
    <location>
        <begin position="276"/>
        <end position="298"/>
    </location>
</feature>
<dbReference type="PANTHER" id="PTHR43537:SF24">
    <property type="entry name" value="GLUCONATE OPERON TRANSCRIPTIONAL REPRESSOR"/>
    <property type="match status" value="1"/>
</dbReference>
<gene>
    <name evidence="6" type="ORF">CAL29_26090</name>
</gene>
<proteinExistence type="predicted"/>
<keyword evidence="1" id="KW-0805">Transcription regulation</keyword>
<evidence type="ECO:0000256" key="4">
    <source>
        <dbReference type="SAM" id="MobiDB-lite"/>
    </source>
</evidence>
<dbReference type="Pfam" id="PF00392">
    <property type="entry name" value="GntR"/>
    <property type="match status" value="1"/>
</dbReference>
<sequence length="298" mass="32589">MPFEFHGLSFAPGSARQTFLHTFPHARRRASGASCHAWTVNTQRVNYATLLRAASMTLGKIEKQSAEQMAADAIREYILSGQIAPGSKLTEAFLSDRFGLSRATVRGALQRMVQEGLVQLVPYTGWETMRITSHDAWELYTLRASMESLGARLACANLTGAGRRHLESAYKRLLDACLAEDNRAVSRADFHLHQVIIELSGHSRLAQWYKVVEQQISLYITWSDFIPKNVYAAVPAHHGPIVEAILAGDAETAARLSAEHNVAAGEKLVAHLRGVESRQGKEGADPAVPGGKTGVFTS</sequence>
<dbReference type="Gene3D" id="1.10.10.10">
    <property type="entry name" value="Winged helix-like DNA-binding domain superfamily/Winged helix DNA-binding domain"/>
    <property type="match status" value="1"/>
</dbReference>
<dbReference type="SUPFAM" id="SSF48008">
    <property type="entry name" value="GntR ligand-binding domain-like"/>
    <property type="match status" value="1"/>
</dbReference>
<evidence type="ECO:0000259" key="5">
    <source>
        <dbReference type="PROSITE" id="PS50949"/>
    </source>
</evidence>
<evidence type="ECO:0000313" key="7">
    <source>
        <dbReference type="Proteomes" id="UP000216020"/>
    </source>
</evidence>
<dbReference type="SUPFAM" id="SSF46785">
    <property type="entry name" value="Winged helix' DNA-binding domain"/>
    <property type="match status" value="1"/>
</dbReference>
<dbReference type="CDD" id="cd07377">
    <property type="entry name" value="WHTH_GntR"/>
    <property type="match status" value="1"/>
</dbReference>
<organism evidence="6 7">
    <name type="scientific">Bordetella genomosp. 10</name>
    <dbReference type="NCBI Taxonomy" id="1416804"/>
    <lineage>
        <taxon>Bacteria</taxon>
        <taxon>Pseudomonadati</taxon>
        <taxon>Pseudomonadota</taxon>
        <taxon>Betaproteobacteria</taxon>
        <taxon>Burkholderiales</taxon>
        <taxon>Alcaligenaceae</taxon>
        <taxon>Bordetella</taxon>
    </lineage>
</organism>
<dbReference type="OrthoDB" id="8903404at2"/>
<dbReference type="RefSeq" id="WP_094855795.1">
    <property type="nucleotide sequence ID" value="NZ_NEVM01000005.1"/>
</dbReference>
<dbReference type="InterPro" id="IPR011711">
    <property type="entry name" value="GntR_C"/>
</dbReference>
<comment type="caution">
    <text evidence="6">The sequence shown here is derived from an EMBL/GenBank/DDBJ whole genome shotgun (WGS) entry which is preliminary data.</text>
</comment>
<dbReference type="InterPro" id="IPR000524">
    <property type="entry name" value="Tscrpt_reg_HTH_GntR"/>
</dbReference>
<feature type="domain" description="HTH gntR-type" evidence="5">
    <location>
        <begin position="64"/>
        <end position="131"/>
    </location>
</feature>
<dbReference type="InterPro" id="IPR036388">
    <property type="entry name" value="WH-like_DNA-bd_sf"/>
</dbReference>
<dbReference type="PROSITE" id="PS50949">
    <property type="entry name" value="HTH_GNTR"/>
    <property type="match status" value="1"/>
</dbReference>
<dbReference type="GO" id="GO:0003677">
    <property type="term" value="F:DNA binding"/>
    <property type="evidence" value="ECO:0007669"/>
    <property type="project" value="UniProtKB-KW"/>
</dbReference>
<dbReference type="EMBL" id="NEVM01000005">
    <property type="protein sequence ID" value="OZI31382.1"/>
    <property type="molecule type" value="Genomic_DNA"/>
</dbReference>
<dbReference type="InterPro" id="IPR008920">
    <property type="entry name" value="TF_FadR/GntR_C"/>
</dbReference>
<protein>
    <recommendedName>
        <fullName evidence="5">HTH gntR-type domain-containing protein</fullName>
    </recommendedName>
</protein>
<accession>A0A261S369</accession>
<dbReference type="PANTHER" id="PTHR43537">
    <property type="entry name" value="TRANSCRIPTIONAL REGULATOR, GNTR FAMILY"/>
    <property type="match status" value="1"/>
</dbReference>
<dbReference type="AlphaFoldDB" id="A0A261S369"/>
<evidence type="ECO:0000256" key="3">
    <source>
        <dbReference type="ARBA" id="ARBA00023163"/>
    </source>
</evidence>
<dbReference type="GO" id="GO:0003700">
    <property type="term" value="F:DNA-binding transcription factor activity"/>
    <property type="evidence" value="ECO:0007669"/>
    <property type="project" value="InterPro"/>
</dbReference>
<evidence type="ECO:0000256" key="2">
    <source>
        <dbReference type="ARBA" id="ARBA00023125"/>
    </source>
</evidence>
<dbReference type="SMART" id="SM00895">
    <property type="entry name" value="FCD"/>
    <property type="match status" value="1"/>
</dbReference>
<dbReference type="Gene3D" id="1.20.120.530">
    <property type="entry name" value="GntR ligand-binding domain-like"/>
    <property type="match status" value="1"/>
</dbReference>
<dbReference type="InterPro" id="IPR036390">
    <property type="entry name" value="WH_DNA-bd_sf"/>
</dbReference>
<dbReference type="SMART" id="SM00345">
    <property type="entry name" value="HTH_GNTR"/>
    <property type="match status" value="1"/>
</dbReference>
<keyword evidence="2" id="KW-0238">DNA-binding</keyword>
<name>A0A261S369_9BORD</name>
<dbReference type="Proteomes" id="UP000216020">
    <property type="component" value="Unassembled WGS sequence"/>
</dbReference>
<dbReference type="Pfam" id="PF07729">
    <property type="entry name" value="FCD"/>
    <property type="match status" value="1"/>
</dbReference>
<keyword evidence="7" id="KW-1185">Reference proteome</keyword>
<keyword evidence="3" id="KW-0804">Transcription</keyword>
<reference evidence="7" key="1">
    <citation type="submission" date="2017-05" db="EMBL/GenBank/DDBJ databases">
        <title>Complete and WGS of Bordetella genogroups.</title>
        <authorList>
            <person name="Spilker T."/>
            <person name="Lipuma J."/>
        </authorList>
    </citation>
    <scope>NUCLEOTIDE SEQUENCE [LARGE SCALE GENOMIC DNA]</scope>
    <source>
        <strain evidence="7">AU16122</strain>
    </source>
</reference>
<dbReference type="PRINTS" id="PR00035">
    <property type="entry name" value="HTHGNTR"/>
</dbReference>